<proteinExistence type="inferred from homology"/>
<dbReference type="GO" id="GO:0016787">
    <property type="term" value="F:hydrolase activity"/>
    <property type="evidence" value="ECO:0007669"/>
    <property type="project" value="TreeGrafter"/>
</dbReference>
<evidence type="ECO:0000256" key="4">
    <source>
        <dbReference type="ARBA" id="ARBA00023180"/>
    </source>
</evidence>
<accession>A0A5J5BH12</accession>
<keyword evidence="5" id="KW-0732">Signal</keyword>
<evidence type="ECO:0000259" key="6">
    <source>
        <dbReference type="Pfam" id="PF03088"/>
    </source>
</evidence>
<evidence type="ECO:0000313" key="7">
    <source>
        <dbReference type="EMBL" id="KAA8541132.1"/>
    </source>
</evidence>
<dbReference type="PANTHER" id="PTHR10426:SF136">
    <property type="entry name" value="PROTEIN STRICTOSIDINE SYNTHASE-LIKE 9-LIKE"/>
    <property type="match status" value="1"/>
</dbReference>
<dbReference type="GO" id="GO:0012505">
    <property type="term" value="C:endomembrane system"/>
    <property type="evidence" value="ECO:0007669"/>
    <property type="project" value="TreeGrafter"/>
</dbReference>
<dbReference type="InterPro" id="IPR018119">
    <property type="entry name" value="Strictosidine_synth_cons-reg"/>
</dbReference>
<sequence length="327" mass="35502">MLCIFLTILYFHSLVLSNPLPSLDKLQLSPPAMGPEALAFDLEGKGPYTGVADGRVLKYQRSIPGFVEFATTSPHRTKEQCDGTSDSNLGPICGRPLGLGFNYLTRELYIVDPYFGLLVVGTYGGLAIHVATAAEGKPFAFLDGLDIDPLTGIVYFTDAGDIFRLSNNVTQIILSGDTTGRLLKYDPKSREVIVLLRGLSGATGVAVSKDGTFVLVTEFIGCRVRRYWLKGPKANSAEILINLRGNPDNIKRMALGDFWVAVNIQNQQGPTPITVAQGQRINKFGMVLETVTLAAEYNGTSISEVQEYGGALYIGSLFANFVGEYRD</sequence>
<keyword evidence="4" id="KW-0325">Glycoprotein</keyword>
<dbReference type="OrthoDB" id="5307922at2759"/>
<feature type="signal peptide" evidence="5">
    <location>
        <begin position="1"/>
        <end position="17"/>
    </location>
</feature>
<dbReference type="SUPFAM" id="SSF63829">
    <property type="entry name" value="Calcium-dependent phosphotriesterase"/>
    <property type="match status" value="1"/>
</dbReference>
<evidence type="ECO:0000313" key="8">
    <source>
        <dbReference type="Proteomes" id="UP000325577"/>
    </source>
</evidence>
<gene>
    <name evidence="7" type="ORF">F0562_025122</name>
</gene>
<dbReference type="Gene3D" id="2.120.10.30">
    <property type="entry name" value="TolB, C-terminal domain"/>
    <property type="match status" value="1"/>
</dbReference>
<feature type="chain" id="PRO_5023926228" description="Strictosidine synthase conserved region domain-containing protein" evidence="5">
    <location>
        <begin position="18"/>
        <end position="327"/>
    </location>
</feature>
<comment type="subcellular location">
    <subcellularLocation>
        <location evidence="1">Vacuole</location>
    </subcellularLocation>
</comment>
<keyword evidence="8" id="KW-1185">Reference proteome</keyword>
<dbReference type="EMBL" id="CM018036">
    <property type="protein sequence ID" value="KAA8541132.1"/>
    <property type="molecule type" value="Genomic_DNA"/>
</dbReference>
<reference evidence="7 8" key="1">
    <citation type="submission" date="2019-09" db="EMBL/GenBank/DDBJ databases">
        <title>A chromosome-level genome assembly of the Chinese tupelo Nyssa sinensis.</title>
        <authorList>
            <person name="Yang X."/>
            <person name="Kang M."/>
            <person name="Yang Y."/>
            <person name="Xiong H."/>
            <person name="Wang M."/>
            <person name="Zhang Z."/>
            <person name="Wang Z."/>
            <person name="Wu H."/>
            <person name="Ma T."/>
            <person name="Liu J."/>
            <person name="Xi Z."/>
        </authorList>
    </citation>
    <scope>NUCLEOTIDE SEQUENCE [LARGE SCALE GENOMIC DNA]</scope>
    <source>
        <strain evidence="7">J267</strain>
        <tissue evidence="7">Leaf</tissue>
    </source>
</reference>
<dbReference type="GO" id="GO:0005773">
    <property type="term" value="C:vacuole"/>
    <property type="evidence" value="ECO:0007669"/>
    <property type="project" value="UniProtKB-SubCell"/>
</dbReference>
<comment type="similarity">
    <text evidence="2">Belongs to the strictosidine synthase family.</text>
</comment>
<feature type="domain" description="Strictosidine synthase conserved region" evidence="6">
    <location>
        <begin position="143"/>
        <end position="232"/>
    </location>
</feature>
<evidence type="ECO:0000256" key="5">
    <source>
        <dbReference type="SAM" id="SignalP"/>
    </source>
</evidence>
<dbReference type="AlphaFoldDB" id="A0A5J5BH12"/>
<evidence type="ECO:0000256" key="3">
    <source>
        <dbReference type="ARBA" id="ARBA00022554"/>
    </source>
</evidence>
<dbReference type="PANTHER" id="PTHR10426">
    <property type="entry name" value="STRICTOSIDINE SYNTHASE-RELATED"/>
    <property type="match status" value="1"/>
</dbReference>
<dbReference type="Proteomes" id="UP000325577">
    <property type="component" value="Linkage Group LG13"/>
</dbReference>
<evidence type="ECO:0000256" key="1">
    <source>
        <dbReference type="ARBA" id="ARBA00004116"/>
    </source>
</evidence>
<dbReference type="InterPro" id="IPR011042">
    <property type="entry name" value="6-blade_b-propeller_TolB-like"/>
</dbReference>
<name>A0A5J5BH12_9ASTE</name>
<organism evidence="7 8">
    <name type="scientific">Nyssa sinensis</name>
    <dbReference type="NCBI Taxonomy" id="561372"/>
    <lineage>
        <taxon>Eukaryota</taxon>
        <taxon>Viridiplantae</taxon>
        <taxon>Streptophyta</taxon>
        <taxon>Embryophyta</taxon>
        <taxon>Tracheophyta</taxon>
        <taxon>Spermatophyta</taxon>
        <taxon>Magnoliopsida</taxon>
        <taxon>eudicotyledons</taxon>
        <taxon>Gunneridae</taxon>
        <taxon>Pentapetalae</taxon>
        <taxon>asterids</taxon>
        <taxon>Cornales</taxon>
        <taxon>Nyssaceae</taxon>
        <taxon>Nyssa</taxon>
    </lineage>
</organism>
<dbReference type="Pfam" id="PF03088">
    <property type="entry name" value="Str_synth"/>
    <property type="match status" value="1"/>
</dbReference>
<protein>
    <recommendedName>
        <fullName evidence="6">Strictosidine synthase conserved region domain-containing protein</fullName>
    </recommendedName>
</protein>
<evidence type="ECO:0000256" key="2">
    <source>
        <dbReference type="ARBA" id="ARBA00009191"/>
    </source>
</evidence>
<dbReference type="Pfam" id="PF20067">
    <property type="entry name" value="SSL_N"/>
    <property type="match status" value="1"/>
</dbReference>
<keyword evidence="3" id="KW-0926">Vacuole</keyword>